<gene>
    <name evidence="2" type="ORF">UCREL1_7271</name>
</gene>
<keyword evidence="3" id="KW-1185">Reference proteome</keyword>
<dbReference type="HOGENOM" id="CLU_1129412_0_0_1"/>
<dbReference type="KEGG" id="ela:UCREL1_7271"/>
<dbReference type="OrthoDB" id="4725912at2759"/>
<protein>
    <submittedName>
        <fullName evidence="2">Uncharacterized protein</fullName>
    </submittedName>
</protein>
<proteinExistence type="predicted"/>
<dbReference type="Proteomes" id="UP000012174">
    <property type="component" value="Unassembled WGS sequence"/>
</dbReference>
<evidence type="ECO:0000313" key="2">
    <source>
        <dbReference type="EMBL" id="EMR65748.1"/>
    </source>
</evidence>
<feature type="compositionally biased region" description="Low complexity" evidence="1">
    <location>
        <begin position="37"/>
        <end position="49"/>
    </location>
</feature>
<dbReference type="STRING" id="1287681.M7SMU7"/>
<evidence type="ECO:0000256" key="1">
    <source>
        <dbReference type="SAM" id="MobiDB-lite"/>
    </source>
</evidence>
<name>M7SMU7_EUTLA</name>
<dbReference type="AlphaFoldDB" id="M7SMU7"/>
<accession>M7SMU7</accession>
<organism evidence="2 3">
    <name type="scientific">Eutypa lata (strain UCR-EL1)</name>
    <name type="common">Grapevine dieback disease fungus</name>
    <name type="synonym">Eutypa armeniacae</name>
    <dbReference type="NCBI Taxonomy" id="1287681"/>
    <lineage>
        <taxon>Eukaryota</taxon>
        <taxon>Fungi</taxon>
        <taxon>Dikarya</taxon>
        <taxon>Ascomycota</taxon>
        <taxon>Pezizomycotina</taxon>
        <taxon>Sordariomycetes</taxon>
        <taxon>Xylariomycetidae</taxon>
        <taxon>Xylariales</taxon>
        <taxon>Diatrypaceae</taxon>
        <taxon>Eutypa</taxon>
    </lineage>
</organism>
<sequence>MTSIASLRNHIPQQFGLNGRSSKQQQEVPTPQPQPNPQQRQQQGAAAEYYAASQEAYNQYPSPDATKTLELVPKGHAMAVMTANHADTLLTITFASSSSDDKAPDLIVLRGAGAGDEEIASAQFHRWTTSKTDLHINGQRVKVKKDFESSTGLGKARWERDGRKGMKLSSAGKKDVLARFEAVGGGKRKKGAGQFEILGEGLSRPQLEEVVVSCLVERERMRRDGELLQGGIEEGIWELFMAGLGF</sequence>
<feature type="compositionally biased region" description="Polar residues" evidence="1">
    <location>
        <begin position="1"/>
        <end position="23"/>
    </location>
</feature>
<feature type="region of interest" description="Disordered" evidence="1">
    <location>
        <begin position="1"/>
        <end position="49"/>
    </location>
</feature>
<reference evidence="3" key="1">
    <citation type="journal article" date="2013" name="Genome Announc.">
        <title>Draft genome sequence of the grapevine dieback fungus Eutypa lata UCR-EL1.</title>
        <authorList>
            <person name="Blanco-Ulate B."/>
            <person name="Rolshausen P.E."/>
            <person name="Cantu D."/>
        </authorList>
    </citation>
    <scope>NUCLEOTIDE SEQUENCE [LARGE SCALE GENOMIC DNA]</scope>
    <source>
        <strain evidence="3">UCR-EL1</strain>
    </source>
</reference>
<evidence type="ECO:0000313" key="3">
    <source>
        <dbReference type="Proteomes" id="UP000012174"/>
    </source>
</evidence>
<dbReference type="EMBL" id="KB706795">
    <property type="protein sequence ID" value="EMR65748.1"/>
    <property type="molecule type" value="Genomic_DNA"/>
</dbReference>
<dbReference type="eggNOG" id="ENOG502TFZM">
    <property type="taxonomic scope" value="Eukaryota"/>
</dbReference>